<dbReference type="EMBL" id="JAQQBS010001422">
    <property type="protein sequence ID" value="KAK0164693.1"/>
    <property type="molecule type" value="Genomic_DNA"/>
</dbReference>
<comment type="caution">
    <text evidence="7">The sequence shown here is derived from an EMBL/GenBank/DDBJ whole genome shotgun (WGS) entry which is preliminary data.</text>
</comment>
<evidence type="ECO:0000256" key="2">
    <source>
        <dbReference type="ARBA" id="ARBA00022737"/>
    </source>
</evidence>
<dbReference type="PROSITE" id="PS50294">
    <property type="entry name" value="WD_REPEATS_REGION"/>
    <property type="match status" value="3"/>
</dbReference>
<dbReference type="SUPFAM" id="SSF50998">
    <property type="entry name" value="Quinoprotein alcohol dehydrogenase-like"/>
    <property type="match status" value="1"/>
</dbReference>
<dbReference type="SUPFAM" id="SSF50978">
    <property type="entry name" value="WD40 repeat-like"/>
    <property type="match status" value="1"/>
</dbReference>
<feature type="domain" description="Gem-associated protein 5 first beta-propeller" evidence="4">
    <location>
        <begin position="150"/>
        <end position="200"/>
    </location>
</feature>
<dbReference type="Proteomes" id="UP001168990">
    <property type="component" value="Unassembled WGS sequence"/>
</dbReference>
<dbReference type="Gene3D" id="2.130.10.10">
    <property type="entry name" value="YVTN repeat-like/Quinoprotein amine dehydrogenase"/>
    <property type="match status" value="2"/>
</dbReference>
<organism evidence="7 8">
    <name type="scientific">Microctonus aethiopoides</name>
    <dbReference type="NCBI Taxonomy" id="144406"/>
    <lineage>
        <taxon>Eukaryota</taxon>
        <taxon>Metazoa</taxon>
        <taxon>Ecdysozoa</taxon>
        <taxon>Arthropoda</taxon>
        <taxon>Hexapoda</taxon>
        <taxon>Insecta</taxon>
        <taxon>Pterygota</taxon>
        <taxon>Neoptera</taxon>
        <taxon>Endopterygota</taxon>
        <taxon>Hymenoptera</taxon>
        <taxon>Apocrita</taxon>
        <taxon>Ichneumonoidea</taxon>
        <taxon>Braconidae</taxon>
        <taxon>Euphorinae</taxon>
        <taxon>Microctonus</taxon>
    </lineage>
</organism>
<evidence type="ECO:0000313" key="7">
    <source>
        <dbReference type="EMBL" id="KAK0164693.1"/>
    </source>
</evidence>
<dbReference type="InterPro" id="IPR001680">
    <property type="entry name" value="WD40_rpt"/>
</dbReference>
<dbReference type="InterPro" id="IPR056424">
    <property type="entry name" value="Beta-prop_GEMI5_2nd"/>
</dbReference>
<dbReference type="SMART" id="SM00320">
    <property type="entry name" value="WD40"/>
    <property type="match status" value="11"/>
</dbReference>
<name>A0AA39KKC0_9HYME</name>
<dbReference type="InterPro" id="IPR056421">
    <property type="entry name" value="TPR_GEMI5"/>
</dbReference>
<dbReference type="PROSITE" id="PS00678">
    <property type="entry name" value="WD_REPEATS_1"/>
    <property type="match status" value="1"/>
</dbReference>
<feature type="repeat" description="WD" evidence="3">
    <location>
        <begin position="52"/>
        <end position="98"/>
    </location>
</feature>
<keyword evidence="8" id="KW-1185">Reference proteome</keyword>
<evidence type="ECO:0008006" key="9">
    <source>
        <dbReference type="Google" id="ProtNLM"/>
    </source>
</evidence>
<evidence type="ECO:0000259" key="5">
    <source>
        <dbReference type="Pfam" id="PF23774"/>
    </source>
</evidence>
<dbReference type="GO" id="GO:0000387">
    <property type="term" value="P:spliceosomal snRNP assembly"/>
    <property type="evidence" value="ECO:0007669"/>
    <property type="project" value="TreeGrafter"/>
</dbReference>
<dbReference type="Pfam" id="PF00400">
    <property type="entry name" value="WD40"/>
    <property type="match status" value="1"/>
</dbReference>
<feature type="domain" description="Gem-associated protein 5 second beta-propeller" evidence="6">
    <location>
        <begin position="375"/>
        <end position="694"/>
    </location>
</feature>
<dbReference type="InterPro" id="IPR052640">
    <property type="entry name" value="Gemin-5"/>
</dbReference>
<feature type="repeat" description="WD" evidence="3">
    <location>
        <begin position="670"/>
        <end position="712"/>
    </location>
</feature>
<proteinExistence type="predicted"/>
<dbReference type="InterPro" id="IPR019775">
    <property type="entry name" value="WD40_repeat_CS"/>
</dbReference>
<evidence type="ECO:0000259" key="6">
    <source>
        <dbReference type="Pfam" id="PF23775"/>
    </source>
</evidence>
<dbReference type="PROSITE" id="PS50082">
    <property type="entry name" value="WD_REPEATS_2"/>
    <property type="match status" value="3"/>
</dbReference>
<reference evidence="7" key="1">
    <citation type="journal article" date="2023" name="bioRxiv">
        <title>Scaffold-level genome assemblies of two parasitoid biocontrol wasps reveal the parthenogenesis mechanism and an associated novel virus.</title>
        <authorList>
            <person name="Inwood S."/>
            <person name="Skelly J."/>
            <person name="Guhlin J."/>
            <person name="Harrop T."/>
            <person name="Goldson S."/>
            <person name="Dearden P."/>
        </authorList>
    </citation>
    <scope>NUCLEOTIDE SEQUENCE</scope>
    <source>
        <strain evidence="7">Irish</strain>
        <tissue evidence="7">Whole body</tissue>
    </source>
</reference>
<dbReference type="GO" id="GO:0005634">
    <property type="term" value="C:nucleus"/>
    <property type="evidence" value="ECO:0007669"/>
    <property type="project" value="TreeGrafter"/>
</dbReference>
<dbReference type="Pfam" id="PF23775">
    <property type="entry name" value="Beta-prop_RIG_2nd"/>
    <property type="match status" value="1"/>
</dbReference>
<evidence type="ECO:0000256" key="3">
    <source>
        <dbReference type="PROSITE-ProRule" id="PRU00221"/>
    </source>
</evidence>
<reference evidence="7" key="2">
    <citation type="submission" date="2023-03" db="EMBL/GenBank/DDBJ databases">
        <authorList>
            <person name="Inwood S.N."/>
            <person name="Skelly J.G."/>
            <person name="Guhlin J."/>
            <person name="Harrop T.W.R."/>
            <person name="Goldson S.G."/>
            <person name="Dearden P.K."/>
        </authorList>
    </citation>
    <scope>NUCLEOTIDE SEQUENCE</scope>
    <source>
        <strain evidence="7">Irish</strain>
        <tissue evidence="7">Whole body</tissue>
    </source>
</reference>
<dbReference type="InterPro" id="IPR015943">
    <property type="entry name" value="WD40/YVTN_repeat-like_dom_sf"/>
</dbReference>
<dbReference type="InterPro" id="IPR036322">
    <property type="entry name" value="WD40_repeat_dom_sf"/>
</dbReference>
<evidence type="ECO:0000313" key="8">
    <source>
        <dbReference type="Proteomes" id="UP001168990"/>
    </source>
</evidence>
<dbReference type="PANTHER" id="PTHR46362:SF1">
    <property type="entry name" value="GEM-ASSOCIATED PROTEIN 5"/>
    <property type="match status" value="1"/>
</dbReference>
<accession>A0AA39KKC0</accession>
<dbReference type="InterPro" id="IPR011047">
    <property type="entry name" value="Quinoprotein_ADH-like_sf"/>
</dbReference>
<sequence>MNEVTLPPAPNWYLSSILACANDGTVAWGSKSAIVVGKHDENQKTLSHSIITNAHLEKVNSLAFSPEYGQPGKNLLLSGGDEHIIRIWDLDTMSPISSQSYLDTKQKVIGVDWSQSDPTLVCSISTEGSLISWNTTYSVCQTIPLGKMTATCIACCPHKSNIVAIGTKIGLVYVVNLHGTGNIIYKMRGHDVEITSLSWCPTDINIFNESVYKDLLLASGAKDNSIFIWRAGGDGRYEIQLKLPNCPQNSHQYRTKLGPSVGNFTTVSWLESKYLLASSSYGELLSIDLSAQISTKKSAWKLIHGNHSRGLFSIAAVPVNCNESDVNWRSSNELTVWTTAQDRQVICCTVEKGICNIKYSIPTHAGYIYCIASCPLETSRISYGSGDALLRLWNLSEPHKDIFDITCLWQKIMGRVTAIAWHPVQENILAFGTGEGRIGIYDTNSVNKPPILYRQHHRRTVYSLSWGPDPSNNKYALYSCGDHELIYYQYEKSNEVPTVLIKKNCTEFCWKPDMTCVVIGYEDGSLSFMNNKLQPCGQTIFHLKKAVQCLSWHPDSTTTDVKYSPLKHYFAAATNANAITIFDMSTMINQIVDAASEKNGDNDEKINEEIKLNGTNKTAQHKVVAVLIGHVDRVVCLAWSPHISGYLVSGSYDNTAQVWNVNTQELIGTYTKHSGPIYSCMWSPLDPDFIITGSADFSLRIWRLSKQKVILPTERLETVKSKNKKHKKKSDNTMPISSLINDENTIVSLRSEINSDNSTIKEEPKETCSRERKCKNKKCNYFPVYRKTMSNKEVVLEHCLKLARGILKQDDNESINIDDEEIPSIFGTKQNILEIMKNEQNALTAQGQHMMVTEMNVWSNNLAQQLQDAAKELRLNDFLVSLAPSLSVKMWQTMCETYATQLIQESNPTKAVCYLLSVHKIHRAIEVFIESKMFREAFVLAKCKLESDDVILNNILKEWMKFSSKTGQLEEAAQCSIQLGDLVEAAKLLSRRKDVRTLETAAELAHLAKDDELSESILNQAVIESLLHFNFQKCFDLIEKFPIIQYRLIQIKAAEEMKKMREKLDNSHILSWLEEKSQDGLLSILKDRHQKINSTEYNKLASTNKTTQPENESMLWTVVSQEIALAVISPTNEKQINHVIAALEIISQYEISHPAKSNESHTNTNFLIGLLSSLDPQSFSVTSILENETIVMYKSLRAYMCLALLDWLVDRIEKQPDDEIPSTQTIEIIEKILVDGLDQTTVKYWTLTSEISKLEASLISGMSNTQEVAENKELKEDFAVLLERLETIRADKLKFTAERVSTPSPLLIFSKAIELSNLLTNVEMKNHFTKLVNNTWQLAIS</sequence>
<dbReference type="InterPro" id="IPR056432">
    <property type="entry name" value="Beta-prop_GEMI5_1st"/>
</dbReference>
<evidence type="ECO:0000259" key="4">
    <source>
        <dbReference type="Pfam" id="PF23770"/>
    </source>
</evidence>
<dbReference type="Pfam" id="PF23774">
    <property type="entry name" value="TPR_GEMI5"/>
    <property type="match status" value="1"/>
</dbReference>
<keyword evidence="1 3" id="KW-0853">WD repeat</keyword>
<keyword evidence="2" id="KW-0677">Repeat</keyword>
<dbReference type="GO" id="GO:0032797">
    <property type="term" value="C:SMN complex"/>
    <property type="evidence" value="ECO:0007669"/>
    <property type="project" value="TreeGrafter"/>
</dbReference>
<dbReference type="Pfam" id="PF23770">
    <property type="entry name" value="Beta-prop_RIG_1st"/>
    <property type="match status" value="1"/>
</dbReference>
<dbReference type="GO" id="GO:0003730">
    <property type="term" value="F:mRNA 3'-UTR binding"/>
    <property type="evidence" value="ECO:0007669"/>
    <property type="project" value="TreeGrafter"/>
</dbReference>
<feature type="domain" description="Gem-associated protein 5 TPR" evidence="5">
    <location>
        <begin position="825"/>
        <end position="1029"/>
    </location>
</feature>
<gene>
    <name evidence="7" type="ORF">PV328_003286</name>
</gene>
<evidence type="ECO:0000256" key="1">
    <source>
        <dbReference type="ARBA" id="ARBA00022574"/>
    </source>
</evidence>
<feature type="repeat" description="WD" evidence="3">
    <location>
        <begin position="627"/>
        <end position="669"/>
    </location>
</feature>
<dbReference type="PANTHER" id="PTHR46362">
    <property type="entry name" value="GEM-ASSOCIATED PROTEIN 5"/>
    <property type="match status" value="1"/>
</dbReference>
<protein>
    <recommendedName>
        <fullName evidence="9">Gem-associated protein 5</fullName>
    </recommendedName>
</protein>